<accession>A0A3N1Y230</accession>
<feature type="region of interest" description="Disordered" evidence="1">
    <location>
        <begin position="14"/>
        <end position="33"/>
    </location>
</feature>
<keyword evidence="2" id="KW-0732">Signal</keyword>
<keyword evidence="4" id="KW-1185">Reference proteome</keyword>
<gene>
    <name evidence="3" type="ORF">EDC57_2080</name>
</gene>
<evidence type="ECO:0000313" key="4">
    <source>
        <dbReference type="Proteomes" id="UP000276634"/>
    </source>
</evidence>
<feature type="signal peptide" evidence="2">
    <location>
        <begin position="1"/>
        <end position="18"/>
    </location>
</feature>
<comment type="caution">
    <text evidence="3">The sequence shown here is derived from an EMBL/GenBank/DDBJ whole genome shotgun (WGS) entry which is preliminary data.</text>
</comment>
<evidence type="ECO:0000256" key="1">
    <source>
        <dbReference type="SAM" id="MobiDB-lite"/>
    </source>
</evidence>
<dbReference type="Proteomes" id="UP000276634">
    <property type="component" value="Unassembled WGS sequence"/>
</dbReference>
<evidence type="ECO:0000256" key="2">
    <source>
        <dbReference type="SAM" id="SignalP"/>
    </source>
</evidence>
<organism evidence="3 4">
    <name type="scientific">Inmirania thermothiophila</name>
    <dbReference type="NCBI Taxonomy" id="1750597"/>
    <lineage>
        <taxon>Bacteria</taxon>
        <taxon>Pseudomonadati</taxon>
        <taxon>Pseudomonadota</taxon>
        <taxon>Gammaproteobacteria</taxon>
        <taxon>Chromatiales</taxon>
        <taxon>Ectothiorhodospiraceae</taxon>
        <taxon>Inmirania</taxon>
    </lineage>
</organism>
<protein>
    <submittedName>
        <fullName evidence="3">Uncharacterized protein</fullName>
    </submittedName>
</protein>
<dbReference type="EMBL" id="RJVI01000002">
    <property type="protein sequence ID" value="ROR32866.1"/>
    <property type="molecule type" value="Genomic_DNA"/>
</dbReference>
<evidence type="ECO:0000313" key="3">
    <source>
        <dbReference type="EMBL" id="ROR32866.1"/>
    </source>
</evidence>
<name>A0A3N1Y230_9GAMM</name>
<feature type="chain" id="PRO_5018242333" evidence="2">
    <location>
        <begin position="19"/>
        <end position="116"/>
    </location>
</feature>
<proteinExistence type="predicted"/>
<dbReference type="AlphaFoldDB" id="A0A3N1Y230"/>
<sequence>MRASAAALVLAAAASAAAPPPGHPTPDEASGLLGIPDPVALPYRGRVLEHIPSNRYLYLRVETAGRELWLAAPRTALPDHGRIRFGPGVLMRNFHSRRLDRTFPEILFVRRVAPDP</sequence>
<reference evidence="3 4" key="1">
    <citation type="submission" date="2018-11" db="EMBL/GenBank/DDBJ databases">
        <title>Genomic Encyclopedia of Type Strains, Phase IV (KMG-IV): sequencing the most valuable type-strain genomes for metagenomic binning, comparative biology and taxonomic classification.</title>
        <authorList>
            <person name="Goeker M."/>
        </authorList>
    </citation>
    <scope>NUCLEOTIDE SEQUENCE [LARGE SCALE GENOMIC DNA]</scope>
    <source>
        <strain evidence="3 4">DSM 100275</strain>
    </source>
</reference>